<reference evidence="1" key="1">
    <citation type="submission" date="2014-09" db="EMBL/GenBank/DDBJ databases">
        <title>Genome sequence of the luminous mushroom Mycena chlorophos for searching fungal bioluminescence genes.</title>
        <authorList>
            <person name="Tanaka Y."/>
            <person name="Kasuga D."/>
            <person name="Oba Y."/>
            <person name="Hase S."/>
            <person name="Sato K."/>
            <person name="Oba Y."/>
            <person name="Sakakibara Y."/>
        </authorList>
    </citation>
    <scope>NUCLEOTIDE SEQUENCE</scope>
</reference>
<keyword evidence="2" id="KW-1185">Reference proteome</keyword>
<dbReference type="Gene3D" id="3.80.10.10">
    <property type="entry name" value="Ribonuclease Inhibitor"/>
    <property type="match status" value="1"/>
</dbReference>
<protein>
    <recommendedName>
        <fullName evidence="3">F-box domain-containing protein</fullName>
    </recommendedName>
</protein>
<sequence>MRVINNSIPSALEGKLPAVASLDIWVFRPGFDPLYAFVPFKNMSKLRMLSLSGIMISLDAVPWNQLHSLALASLTFRRYSEILQYTTNLRFCRLELSSHRSNEDSIPIHLPHLHALVLGVEKFKLPAADMYLNAFTLPSLERLQIEAYLLQQNPQDQLEGLQKRSTCKLKELRVVGQKDIIIPQAEIDSLRAMVPHIEVVDFRPVVPNLVWAETLTKKTTDTRDSIFMLPPS</sequence>
<dbReference type="SUPFAM" id="SSF52047">
    <property type="entry name" value="RNI-like"/>
    <property type="match status" value="1"/>
</dbReference>
<organism evidence="1 2">
    <name type="scientific">Mycena chlorophos</name>
    <name type="common">Agaric fungus</name>
    <name type="synonym">Agaricus chlorophos</name>
    <dbReference type="NCBI Taxonomy" id="658473"/>
    <lineage>
        <taxon>Eukaryota</taxon>
        <taxon>Fungi</taxon>
        <taxon>Dikarya</taxon>
        <taxon>Basidiomycota</taxon>
        <taxon>Agaricomycotina</taxon>
        <taxon>Agaricomycetes</taxon>
        <taxon>Agaricomycetidae</taxon>
        <taxon>Agaricales</taxon>
        <taxon>Marasmiineae</taxon>
        <taxon>Mycenaceae</taxon>
        <taxon>Mycena</taxon>
    </lineage>
</organism>
<proteinExistence type="predicted"/>
<dbReference type="EMBL" id="DF849822">
    <property type="protein sequence ID" value="GAT59151.1"/>
    <property type="molecule type" value="Genomic_DNA"/>
</dbReference>
<dbReference type="InterPro" id="IPR032675">
    <property type="entry name" value="LRR_dom_sf"/>
</dbReference>
<gene>
    <name evidence="1" type="ORF">MCHLO_15484</name>
</gene>
<name>A0ABQ0M6Z1_MYCCL</name>
<dbReference type="Proteomes" id="UP000815677">
    <property type="component" value="Unassembled WGS sequence"/>
</dbReference>
<accession>A0ABQ0M6Z1</accession>
<evidence type="ECO:0000313" key="1">
    <source>
        <dbReference type="EMBL" id="GAT59151.1"/>
    </source>
</evidence>
<evidence type="ECO:0000313" key="2">
    <source>
        <dbReference type="Proteomes" id="UP000815677"/>
    </source>
</evidence>
<evidence type="ECO:0008006" key="3">
    <source>
        <dbReference type="Google" id="ProtNLM"/>
    </source>
</evidence>